<organism evidence="1 2">
    <name type="scientific">Ferrovum myxofaciens</name>
    <dbReference type="NCBI Taxonomy" id="416213"/>
    <lineage>
        <taxon>Bacteria</taxon>
        <taxon>Pseudomonadati</taxon>
        <taxon>Pseudomonadota</taxon>
        <taxon>Betaproteobacteria</taxon>
        <taxon>Ferrovales</taxon>
        <taxon>Ferrovaceae</taxon>
        <taxon>Ferrovum</taxon>
    </lineage>
</organism>
<accession>A0A9E6SYC5</accession>
<evidence type="ECO:0000313" key="2">
    <source>
        <dbReference type="Proteomes" id="UP000683551"/>
    </source>
</evidence>
<protein>
    <submittedName>
        <fullName evidence="1">Uncharacterized protein</fullName>
    </submittedName>
</protein>
<proteinExistence type="predicted"/>
<dbReference type="AlphaFoldDB" id="A0A9E6SYC5"/>
<name>A0A9E6SYC5_9PROT</name>
<dbReference type="EMBL" id="CP071137">
    <property type="protein sequence ID" value="QWY77796.1"/>
    <property type="molecule type" value="Genomic_DNA"/>
</dbReference>
<dbReference type="RefSeq" id="WP_273145257.1">
    <property type="nucleotide sequence ID" value="NZ_CP053675.1"/>
</dbReference>
<reference evidence="1" key="1">
    <citation type="submission" date="2021-02" db="EMBL/GenBank/DDBJ databases">
        <title>Comparative genomics of Ferrovum myxofaciens strains, predominant extremophile bacteria forming large biofilm stalactites in acid mine ecosystems.</title>
        <authorList>
            <person name="Burkartova K."/>
            <person name="Ridl J."/>
            <person name="Pajer P."/>
            <person name="Falteisek L."/>
        </authorList>
    </citation>
    <scope>NUCLEOTIDE SEQUENCE</scope>
    <source>
        <strain evidence="1">MI1III</strain>
    </source>
</reference>
<evidence type="ECO:0000313" key="1">
    <source>
        <dbReference type="EMBL" id="QWY77796.1"/>
    </source>
</evidence>
<dbReference type="Proteomes" id="UP000683551">
    <property type="component" value="Chromosome"/>
</dbReference>
<gene>
    <name evidence="1" type="ORF">JZL65_01530</name>
</gene>
<sequence>MIDQERNTQGNRVPHGQNSWITRFSGLLILALLSNEVFAGGNYFQDGVNFSNAAVAPGGQLSTQFSNAANAETKLNSGTNIVQPNSSSVLTMQNNGVLGNANGTGLGSFGTSKINSCASYVQGTGGPTQDAECGAVNFASQQTNINAKASAAYGLTPNSSLFANANAAVANAKTPAGMTAVLPPGTSTSLTGTQTCTTNSGTTQYATQSCFIYANQTTSGGAVTTYSTGSQVNVTCTNPANITSTSCTVSPPQKTYSASCQQSVNVAKTCNNIASANVTTGTANHCTSGTVTIYTSVGAEWWGMNPNYGIPNPIGSAVISCAADNSSATVTLTASGWINSPTVYNLSANTPSSGTASIYYGISVPWSWSGGTLSGGGANGSGAGGFIVKVNLGTSSATIVTPTNSNGCSSLANM</sequence>